<dbReference type="EMBL" id="BARW01004314">
    <property type="protein sequence ID" value="GAI61783.1"/>
    <property type="molecule type" value="Genomic_DNA"/>
</dbReference>
<dbReference type="SMART" id="SM00671">
    <property type="entry name" value="SEL1"/>
    <property type="match status" value="2"/>
</dbReference>
<proteinExistence type="predicted"/>
<gene>
    <name evidence="1" type="ORF">S12H4_10207</name>
</gene>
<accession>X1Q0P7</accession>
<organism evidence="1">
    <name type="scientific">marine sediment metagenome</name>
    <dbReference type="NCBI Taxonomy" id="412755"/>
    <lineage>
        <taxon>unclassified sequences</taxon>
        <taxon>metagenomes</taxon>
        <taxon>ecological metagenomes</taxon>
    </lineage>
</organism>
<dbReference type="InterPro" id="IPR011990">
    <property type="entry name" value="TPR-like_helical_dom_sf"/>
</dbReference>
<evidence type="ECO:0000313" key="1">
    <source>
        <dbReference type="EMBL" id="GAI61783.1"/>
    </source>
</evidence>
<sequence>MQHELLQETKKYLTSIESNFLSELSKSDIEIAEEAEKYYNKGEYDRALQKLTDIKSETGIDHKATAIIYQFGHKDQKKAEKYYLMAIKKANVDAMYNLALLYHTEHKDFNKAEKYYLMAIKKGNVNAMYNLALLYEEE</sequence>
<name>X1Q0P7_9ZZZZ</name>
<reference evidence="1" key="1">
    <citation type="journal article" date="2014" name="Front. Microbiol.">
        <title>High frequency of phylogenetically diverse reductive dehalogenase-homologous genes in deep subseafloor sedimentary metagenomes.</title>
        <authorList>
            <person name="Kawai M."/>
            <person name="Futagami T."/>
            <person name="Toyoda A."/>
            <person name="Takaki Y."/>
            <person name="Nishi S."/>
            <person name="Hori S."/>
            <person name="Arai W."/>
            <person name="Tsubouchi T."/>
            <person name="Morono Y."/>
            <person name="Uchiyama I."/>
            <person name="Ito T."/>
            <person name="Fujiyama A."/>
            <person name="Inagaki F."/>
            <person name="Takami H."/>
        </authorList>
    </citation>
    <scope>NUCLEOTIDE SEQUENCE</scope>
    <source>
        <strain evidence="1">Expedition CK06-06</strain>
    </source>
</reference>
<dbReference type="InterPro" id="IPR006597">
    <property type="entry name" value="Sel1-like"/>
</dbReference>
<dbReference type="SUPFAM" id="SSF81901">
    <property type="entry name" value="HCP-like"/>
    <property type="match status" value="1"/>
</dbReference>
<comment type="caution">
    <text evidence="1">The sequence shown here is derived from an EMBL/GenBank/DDBJ whole genome shotgun (WGS) entry which is preliminary data.</text>
</comment>
<evidence type="ECO:0008006" key="2">
    <source>
        <dbReference type="Google" id="ProtNLM"/>
    </source>
</evidence>
<dbReference type="Gene3D" id="1.25.40.10">
    <property type="entry name" value="Tetratricopeptide repeat domain"/>
    <property type="match status" value="1"/>
</dbReference>
<feature type="non-terminal residue" evidence="1">
    <location>
        <position position="138"/>
    </location>
</feature>
<protein>
    <recommendedName>
        <fullName evidence="2">UDP-N-acetylglucosamine--peptide N-acetylglucosaminyltransferase SPINDLY</fullName>
    </recommendedName>
</protein>
<dbReference type="AlphaFoldDB" id="X1Q0P7"/>